<accession>A0A915KYI7</accession>
<dbReference type="WBParaSite" id="nRc.2.0.1.t42547-RA">
    <property type="protein sequence ID" value="nRc.2.0.1.t42547-RA"/>
    <property type="gene ID" value="nRc.2.0.1.g42547"/>
</dbReference>
<evidence type="ECO:0000313" key="1">
    <source>
        <dbReference type="Proteomes" id="UP000887565"/>
    </source>
</evidence>
<protein>
    <submittedName>
        <fullName evidence="2">Uncharacterized protein</fullName>
    </submittedName>
</protein>
<sequence length="173" mass="19080">MTPVFTCIKPQRQRYLGSESKSIWATIAAESGSTCISCVYDSGTNNNARRCPVFPPYQANPFDPMFLERQGGPDCPRLQPFPAIPVVRPDPSVQKSSTNHLPFMPGIPDSPLGPQGPVAPFVPGAPESCDFGGPERRVTDVDSLITKNFIICAQSAFRHDYGIKFYVQRMEEK</sequence>
<keyword evidence="1" id="KW-1185">Reference proteome</keyword>
<organism evidence="1 2">
    <name type="scientific">Romanomermis culicivorax</name>
    <name type="common">Nematode worm</name>
    <dbReference type="NCBI Taxonomy" id="13658"/>
    <lineage>
        <taxon>Eukaryota</taxon>
        <taxon>Metazoa</taxon>
        <taxon>Ecdysozoa</taxon>
        <taxon>Nematoda</taxon>
        <taxon>Enoplea</taxon>
        <taxon>Dorylaimia</taxon>
        <taxon>Mermithida</taxon>
        <taxon>Mermithoidea</taxon>
        <taxon>Mermithidae</taxon>
        <taxon>Romanomermis</taxon>
    </lineage>
</organism>
<dbReference type="AlphaFoldDB" id="A0A915KYI7"/>
<reference evidence="2" key="1">
    <citation type="submission" date="2022-11" db="UniProtKB">
        <authorList>
            <consortium name="WormBaseParasite"/>
        </authorList>
    </citation>
    <scope>IDENTIFICATION</scope>
</reference>
<name>A0A915KYI7_ROMCU</name>
<evidence type="ECO:0000313" key="2">
    <source>
        <dbReference type="WBParaSite" id="nRc.2.0.1.t42547-RA"/>
    </source>
</evidence>
<proteinExistence type="predicted"/>
<dbReference type="Proteomes" id="UP000887565">
    <property type="component" value="Unplaced"/>
</dbReference>